<feature type="chain" id="PRO_5041316470" evidence="1">
    <location>
        <begin position="25"/>
        <end position="189"/>
    </location>
</feature>
<evidence type="ECO:0000313" key="2">
    <source>
        <dbReference type="EMBL" id="WMS87786.1"/>
    </source>
</evidence>
<dbReference type="EMBL" id="CP133548">
    <property type="protein sequence ID" value="WMS87786.1"/>
    <property type="molecule type" value="Genomic_DNA"/>
</dbReference>
<reference evidence="2 3" key="1">
    <citation type="submission" date="2023-08" db="EMBL/GenBank/DDBJ databases">
        <title>Pleionea litopenaei sp. nov., isolated from stomach of juvenile Litopenaeus vannamei.</title>
        <authorList>
            <person name="Rho A.M."/>
            <person name="Hwang C.Y."/>
        </authorList>
    </citation>
    <scope>NUCLEOTIDE SEQUENCE [LARGE SCALE GENOMIC DNA]</scope>
    <source>
        <strain evidence="2 3">HL-JVS1</strain>
    </source>
</reference>
<feature type="signal peptide" evidence="1">
    <location>
        <begin position="1"/>
        <end position="24"/>
    </location>
</feature>
<dbReference type="KEGG" id="plei:Q9312_02400"/>
<keyword evidence="3" id="KW-1185">Reference proteome</keyword>
<proteinExistence type="predicted"/>
<protein>
    <submittedName>
        <fullName evidence="2">Uncharacterized protein</fullName>
    </submittedName>
</protein>
<accession>A0AA51RU76</accession>
<dbReference type="RefSeq" id="WP_309202940.1">
    <property type="nucleotide sequence ID" value="NZ_CP133548.1"/>
</dbReference>
<name>A0AA51RU76_9GAMM</name>
<evidence type="ECO:0000256" key="1">
    <source>
        <dbReference type="SAM" id="SignalP"/>
    </source>
</evidence>
<organism evidence="2 3">
    <name type="scientific">Pleionea litopenaei</name>
    <dbReference type="NCBI Taxonomy" id="3070815"/>
    <lineage>
        <taxon>Bacteria</taxon>
        <taxon>Pseudomonadati</taxon>
        <taxon>Pseudomonadota</taxon>
        <taxon>Gammaproteobacteria</taxon>
        <taxon>Oceanospirillales</taxon>
        <taxon>Pleioneaceae</taxon>
        <taxon>Pleionea</taxon>
    </lineage>
</organism>
<dbReference type="AlphaFoldDB" id="A0AA51RU76"/>
<gene>
    <name evidence="2" type="ORF">Q9312_02400</name>
</gene>
<dbReference type="Proteomes" id="UP001239782">
    <property type="component" value="Chromosome"/>
</dbReference>
<evidence type="ECO:0000313" key="3">
    <source>
        <dbReference type="Proteomes" id="UP001239782"/>
    </source>
</evidence>
<sequence length="189" mass="21486">MTFSSHLIKSLLVFCLFGLQQANATCEYDERALMALSLNQFDQDMNGGWRAVSQQTGCSLAAAELIKKYRIDNKRTEKILLWHEGQLRAEANQIKEAVELFKQSFEEQDLMGWNHYVNASIAFLEQDLETLKKERALLAAIEKPDGLHMTDPNGKPIKISWPPNLNVVDKLVECFGKSYKEAYSGCHSE</sequence>
<keyword evidence="1" id="KW-0732">Signal</keyword>